<evidence type="ECO:0000256" key="1">
    <source>
        <dbReference type="SAM" id="Phobius"/>
    </source>
</evidence>
<evidence type="ECO:0000313" key="2">
    <source>
        <dbReference type="EMBL" id="KAF8002986.1"/>
    </source>
</evidence>
<keyword evidence="1" id="KW-0812">Transmembrane</keyword>
<keyword evidence="1" id="KW-1133">Transmembrane helix</keyword>
<keyword evidence="1" id="KW-0472">Membrane</keyword>
<comment type="caution">
    <text evidence="2">The sequence shown here is derived from an EMBL/GenBank/DDBJ whole genome shotgun (WGS) entry which is preliminary data.</text>
</comment>
<reference evidence="2" key="1">
    <citation type="submission" date="2020-10" db="EMBL/GenBank/DDBJ databases">
        <title>The Whole-Genome Sequence of Metschnikowia persimmonesis, a Novel Endophytic Yeast Species Isolated from Medicinal Plant Diospyros kaki Thumb.</title>
        <authorList>
            <person name="Rahmat E."/>
            <person name="Kang Y."/>
        </authorList>
    </citation>
    <scope>NUCLEOTIDE SEQUENCE</scope>
    <source>
        <strain evidence="2">KIOM G15050</strain>
    </source>
</reference>
<feature type="transmembrane region" description="Helical" evidence="1">
    <location>
        <begin position="80"/>
        <end position="100"/>
    </location>
</feature>
<keyword evidence="3" id="KW-1185">Reference proteome</keyword>
<dbReference type="AlphaFoldDB" id="A0A8H7GUN4"/>
<dbReference type="Proteomes" id="UP000649328">
    <property type="component" value="Unassembled WGS sequence"/>
</dbReference>
<protein>
    <submittedName>
        <fullName evidence="2">Uncharacterized protein</fullName>
    </submittedName>
</protein>
<organism evidence="2 3">
    <name type="scientific">Metschnikowia pulcherrima</name>
    <dbReference type="NCBI Taxonomy" id="27326"/>
    <lineage>
        <taxon>Eukaryota</taxon>
        <taxon>Fungi</taxon>
        <taxon>Dikarya</taxon>
        <taxon>Ascomycota</taxon>
        <taxon>Saccharomycotina</taxon>
        <taxon>Pichiomycetes</taxon>
        <taxon>Metschnikowiaceae</taxon>
        <taxon>Metschnikowia</taxon>
    </lineage>
</organism>
<name>A0A8H7GUN4_9ASCO</name>
<proteinExistence type="predicted"/>
<evidence type="ECO:0000313" key="3">
    <source>
        <dbReference type="Proteomes" id="UP000649328"/>
    </source>
</evidence>
<dbReference type="EMBL" id="JACBPP010000003">
    <property type="protein sequence ID" value="KAF8002986.1"/>
    <property type="molecule type" value="Genomic_DNA"/>
</dbReference>
<gene>
    <name evidence="2" type="ORF">HF325_002231</name>
</gene>
<accession>A0A8H7GUN4</accession>
<sequence>MSLMTYLDNTGRFNLSLHNDHPQVTISIIINNSNDLKFQFTNPSMPKLRIFGAFKTELKKLAWIMKVIKNNVHGDILENLVWWIFRFSIAGIGLFAFDYLNIGPDALNWTKFKIPEVKEVHDMLRKFYKEFNHFQEVHSLRNLHGTGIQSTTTILAANSHASNLLRCKMW</sequence>